<organism evidence="1 2">
    <name type="scientific">Calicophoron daubneyi</name>
    <name type="common">Rumen fluke</name>
    <name type="synonym">Paramphistomum daubneyi</name>
    <dbReference type="NCBI Taxonomy" id="300641"/>
    <lineage>
        <taxon>Eukaryota</taxon>
        <taxon>Metazoa</taxon>
        <taxon>Spiralia</taxon>
        <taxon>Lophotrochozoa</taxon>
        <taxon>Platyhelminthes</taxon>
        <taxon>Trematoda</taxon>
        <taxon>Digenea</taxon>
        <taxon>Plagiorchiida</taxon>
        <taxon>Pronocephalata</taxon>
        <taxon>Paramphistomoidea</taxon>
        <taxon>Paramphistomidae</taxon>
        <taxon>Calicophoron</taxon>
    </lineage>
</organism>
<accession>A0AAV2U078</accession>
<dbReference type="Proteomes" id="UP001497525">
    <property type="component" value="Unassembled WGS sequence"/>
</dbReference>
<proteinExistence type="predicted"/>
<reference evidence="1" key="1">
    <citation type="submission" date="2024-06" db="EMBL/GenBank/DDBJ databases">
        <authorList>
            <person name="Liu X."/>
            <person name="Lenzi L."/>
            <person name="Haldenby T S."/>
            <person name="Uol C."/>
        </authorList>
    </citation>
    <scope>NUCLEOTIDE SEQUENCE</scope>
</reference>
<dbReference type="AlphaFoldDB" id="A0AAV2U078"/>
<protein>
    <recommendedName>
        <fullName evidence="3">Secreted protein</fullName>
    </recommendedName>
</protein>
<evidence type="ECO:0008006" key="3">
    <source>
        <dbReference type="Google" id="ProtNLM"/>
    </source>
</evidence>
<evidence type="ECO:0000313" key="2">
    <source>
        <dbReference type="Proteomes" id="UP001497525"/>
    </source>
</evidence>
<name>A0AAV2U078_CALDB</name>
<evidence type="ECO:0000313" key="1">
    <source>
        <dbReference type="EMBL" id="CAL5141808.1"/>
    </source>
</evidence>
<sequence>MRYRQKMRSSALLLMTVPGSLFFSLVHPIVLHRITSKRESDCLSVSGTRSLLFARSFSLPRCSARYHILHSSSSPNAIYCACFVHSACFPFTCAIWTPSERVMCVFVISCIL</sequence>
<comment type="caution">
    <text evidence="1">The sequence shown here is derived from an EMBL/GenBank/DDBJ whole genome shotgun (WGS) entry which is preliminary data.</text>
</comment>
<dbReference type="EMBL" id="CAXLJL010000933">
    <property type="protein sequence ID" value="CAL5141808.1"/>
    <property type="molecule type" value="Genomic_DNA"/>
</dbReference>
<gene>
    <name evidence="1" type="ORF">CDAUBV1_LOCUS17120</name>
</gene>